<evidence type="ECO:0000259" key="1">
    <source>
        <dbReference type="Pfam" id="PF01789"/>
    </source>
</evidence>
<dbReference type="SUPFAM" id="SSF55724">
    <property type="entry name" value="Mog1p/PsbP-like"/>
    <property type="match status" value="1"/>
</dbReference>
<evidence type="ECO:0000313" key="3">
    <source>
        <dbReference type="Proteomes" id="UP000244005"/>
    </source>
</evidence>
<organism evidence="2 3">
    <name type="scientific">Marchantia polymorpha</name>
    <name type="common">Common liverwort</name>
    <name type="synonym">Marchantia aquatica</name>
    <dbReference type="NCBI Taxonomy" id="3197"/>
    <lineage>
        <taxon>Eukaryota</taxon>
        <taxon>Viridiplantae</taxon>
        <taxon>Streptophyta</taxon>
        <taxon>Embryophyta</taxon>
        <taxon>Marchantiophyta</taxon>
        <taxon>Marchantiopsida</taxon>
        <taxon>Marchantiidae</taxon>
        <taxon>Marchantiales</taxon>
        <taxon>Marchantiaceae</taxon>
        <taxon>Marchantia</taxon>
    </lineage>
</organism>
<dbReference type="InterPro" id="IPR016123">
    <property type="entry name" value="Mog1/PsbP_a/b/a-sand"/>
</dbReference>
<dbReference type="EMBL" id="KZ772775">
    <property type="protein sequence ID" value="PTQ32046.1"/>
    <property type="molecule type" value="Genomic_DNA"/>
</dbReference>
<dbReference type="PANTHER" id="PTHR31407">
    <property type="match status" value="1"/>
</dbReference>
<dbReference type="Pfam" id="PF01789">
    <property type="entry name" value="PsbP"/>
    <property type="match status" value="1"/>
</dbReference>
<reference evidence="2" key="2">
    <citation type="submission" date="2017-12" db="EMBL/GenBank/DDBJ databases">
        <title>WGS assembly of Marchantia polymorpha.</title>
        <authorList>
            <person name="Bowman J.L."/>
            <person name="Kohchi T."/>
            <person name="Yamato K.T."/>
            <person name="Jenkins J."/>
            <person name="Shu S."/>
            <person name="Ishizaki K."/>
            <person name="Yamaoka S."/>
            <person name="Nishihama R."/>
            <person name="Nakamura Y."/>
            <person name="Berger F."/>
            <person name="Adam C."/>
            <person name="Aki S.S."/>
            <person name="Althoff F."/>
            <person name="Araki T."/>
            <person name="Arteaga-Vazquez M.A."/>
            <person name="Balasubrmanian S."/>
            <person name="Bauer D."/>
            <person name="Boehm C.R."/>
            <person name="Briginshaw L."/>
            <person name="Caballero-Perez J."/>
            <person name="Catarino B."/>
            <person name="Chen F."/>
            <person name="Chiyoda S."/>
            <person name="Chovatia M."/>
            <person name="Davies K.M."/>
            <person name="Delmans M."/>
            <person name="Demura T."/>
            <person name="Dierschke T."/>
            <person name="Dolan L."/>
            <person name="Dorantes-Acosta A.E."/>
            <person name="Eklund D.M."/>
            <person name="Florent S.N."/>
            <person name="Flores-Sandoval E."/>
            <person name="Fujiyama A."/>
            <person name="Fukuzawa H."/>
            <person name="Galik B."/>
            <person name="Grimanelli D."/>
            <person name="Grimwood J."/>
            <person name="Grossniklaus U."/>
            <person name="Hamada T."/>
            <person name="Haseloff J."/>
            <person name="Hetherington A.J."/>
            <person name="Higo A."/>
            <person name="Hirakawa Y."/>
            <person name="Hundley H.N."/>
            <person name="Ikeda Y."/>
            <person name="Inoue K."/>
            <person name="Inoue S."/>
            <person name="Ishida S."/>
            <person name="Jia Q."/>
            <person name="Kakita M."/>
            <person name="Kanazawa T."/>
            <person name="Kawai Y."/>
            <person name="Kawashima T."/>
            <person name="Kennedy M."/>
            <person name="Kinose K."/>
            <person name="Kinoshita T."/>
            <person name="Kohara Y."/>
            <person name="Koide E."/>
            <person name="Komatsu K."/>
            <person name="Kopischke S."/>
            <person name="Kubo M."/>
            <person name="Kyozuka J."/>
            <person name="Lagercrantz U."/>
            <person name="Lin S.S."/>
            <person name="Lindquist E."/>
            <person name="Lipzen A.M."/>
            <person name="Lu C."/>
            <person name="Luna E.D."/>
            <person name="Martienssen R.A."/>
            <person name="Minamino N."/>
            <person name="Mizutani M."/>
            <person name="Mizutani M."/>
            <person name="Mochizuki N."/>
            <person name="Monte I."/>
            <person name="Mosher R."/>
            <person name="Nagasaki H."/>
            <person name="Nakagami H."/>
            <person name="Naramoto S."/>
            <person name="Nishitani K."/>
            <person name="Ohtani M."/>
            <person name="Okamoto T."/>
            <person name="Okumura M."/>
            <person name="Phillips J."/>
            <person name="Pollak B."/>
            <person name="Reinders A."/>
            <person name="Roevekamp M."/>
            <person name="Sano R."/>
            <person name="Sawa S."/>
            <person name="Schmid M.W."/>
            <person name="Shirakawa M."/>
            <person name="Solano R."/>
            <person name="Spunde A."/>
            <person name="Suetsugu N."/>
            <person name="Sugano S."/>
            <person name="Sugiyama A."/>
            <person name="Sun R."/>
            <person name="Suzuki Y."/>
            <person name="Takenaka M."/>
            <person name="Takezawa D."/>
            <person name="Tomogane H."/>
            <person name="Tsuzuki M."/>
            <person name="Ueda T."/>
            <person name="Umeda M."/>
            <person name="Ward J.M."/>
            <person name="Watanabe Y."/>
            <person name="Yazaki K."/>
            <person name="Yokoyama R."/>
            <person name="Yoshitake Y."/>
            <person name="Yotsui I."/>
            <person name="Zachgo S."/>
            <person name="Schmutz J."/>
        </authorList>
    </citation>
    <scope>NUCLEOTIDE SEQUENCE [LARGE SCALE GENOMIC DNA]</scope>
    <source>
        <strain evidence="2">Tak-1</strain>
    </source>
</reference>
<dbReference type="Proteomes" id="UP000244005">
    <property type="component" value="Unassembled WGS sequence"/>
</dbReference>
<dbReference type="GO" id="GO:0019898">
    <property type="term" value="C:extrinsic component of membrane"/>
    <property type="evidence" value="ECO:0007669"/>
    <property type="project" value="InterPro"/>
</dbReference>
<dbReference type="Gene3D" id="3.40.1000.10">
    <property type="entry name" value="Mog1/PsbP, alpha/beta/alpha sandwich"/>
    <property type="match status" value="1"/>
</dbReference>
<gene>
    <name evidence="2" type="ORF">MARPO_0103s0019</name>
</gene>
<dbReference type="OrthoDB" id="1903117at2759"/>
<proteinExistence type="predicted"/>
<dbReference type="GO" id="GO:0009535">
    <property type="term" value="C:chloroplast thylakoid membrane"/>
    <property type="evidence" value="ECO:0000318"/>
    <property type="project" value="GO_Central"/>
</dbReference>
<dbReference type="PANTHER" id="PTHR31407:SF7">
    <property type="entry name" value="PSBP DOMAIN-CONTAINING PROTEIN 5, CHLOROPLASTIC"/>
    <property type="match status" value="1"/>
</dbReference>
<dbReference type="InterPro" id="IPR002683">
    <property type="entry name" value="PsbP_C"/>
</dbReference>
<protein>
    <recommendedName>
        <fullName evidence="1">PsbP C-terminal domain-containing protein</fullName>
    </recommendedName>
</protein>
<dbReference type="GO" id="GO:0005509">
    <property type="term" value="F:calcium ion binding"/>
    <property type="evidence" value="ECO:0007669"/>
    <property type="project" value="InterPro"/>
</dbReference>
<dbReference type="OMA" id="YSSAEPM"/>
<evidence type="ECO:0000313" key="2">
    <source>
        <dbReference type="EMBL" id="PTQ32046.1"/>
    </source>
</evidence>
<dbReference type="AlphaFoldDB" id="A0A2R6WDW9"/>
<sequence length="325" mass="35816">MASLICHCPCPCSSFSYPLSIKRSGLGKSQGGRAALRQPVRTGNSASALTIDACHSKRTASPRNSHEGACSENGFEIQRREAVLMGLAAIFSGTISPFAANAESAGATDLVQTEPGSTSVQVDVLNAYSYVYPTSLGNSGPTTLRWVESRKPERYSSAAPLAPDARQRIVSERIDFRNNVVVSVSVGPPNFMILKSNETRDWEAKDVARSVLADKSTSRMTTGQRVAEITILNSHTEEKDGMRYWYYEYLVQKSPTVTQGGLDVFRHSIAVTAEREGYLYSLNASTLDTNWDKMSTAFKQAISSFQLLPVTEEYVPPYKDPWRFW</sequence>
<dbReference type="EMBL" id="KZ772775">
    <property type="protein sequence ID" value="PTQ32045.1"/>
    <property type="molecule type" value="Genomic_DNA"/>
</dbReference>
<dbReference type="GO" id="GO:0048564">
    <property type="term" value="P:photosystem I assembly"/>
    <property type="evidence" value="ECO:0000318"/>
    <property type="project" value="GO_Central"/>
</dbReference>
<keyword evidence="3" id="KW-1185">Reference proteome</keyword>
<dbReference type="GO" id="GO:0009654">
    <property type="term" value="C:photosystem II oxygen evolving complex"/>
    <property type="evidence" value="ECO:0007669"/>
    <property type="project" value="InterPro"/>
</dbReference>
<name>A0A2R6WDW9_MARPO</name>
<feature type="domain" description="PsbP C-terminal" evidence="1">
    <location>
        <begin position="171"/>
        <end position="306"/>
    </location>
</feature>
<dbReference type="Gramene" id="Mp1g00680.1">
    <property type="protein sequence ID" value="Mp1g00680.1.cds"/>
    <property type="gene ID" value="Mp1g00680"/>
</dbReference>
<accession>A0A2R6WDW9</accession>
<reference evidence="3" key="1">
    <citation type="journal article" date="2017" name="Cell">
        <title>Insights into land plant evolution garnered from the Marchantia polymorpha genome.</title>
        <authorList>
            <person name="Bowman J.L."/>
            <person name="Kohchi T."/>
            <person name="Yamato K.T."/>
            <person name="Jenkins J."/>
            <person name="Shu S."/>
            <person name="Ishizaki K."/>
            <person name="Yamaoka S."/>
            <person name="Nishihama R."/>
            <person name="Nakamura Y."/>
            <person name="Berger F."/>
            <person name="Adam C."/>
            <person name="Aki S.S."/>
            <person name="Althoff F."/>
            <person name="Araki T."/>
            <person name="Arteaga-Vazquez M.A."/>
            <person name="Balasubrmanian S."/>
            <person name="Barry K."/>
            <person name="Bauer D."/>
            <person name="Boehm C.R."/>
            <person name="Briginshaw L."/>
            <person name="Caballero-Perez J."/>
            <person name="Catarino B."/>
            <person name="Chen F."/>
            <person name="Chiyoda S."/>
            <person name="Chovatia M."/>
            <person name="Davies K.M."/>
            <person name="Delmans M."/>
            <person name="Demura T."/>
            <person name="Dierschke T."/>
            <person name="Dolan L."/>
            <person name="Dorantes-Acosta A.E."/>
            <person name="Eklund D.M."/>
            <person name="Florent S.N."/>
            <person name="Flores-Sandoval E."/>
            <person name="Fujiyama A."/>
            <person name="Fukuzawa H."/>
            <person name="Galik B."/>
            <person name="Grimanelli D."/>
            <person name="Grimwood J."/>
            <person name="Grossniklaus U."/>
            <person name="Hamada T."/>
            <person name="Haseloff J."/>
            <person name="Hetherington A.J."/>
            <person name="Higo A."/>
            <person name="Hirakawa Y."/>
            <person name="Hundley H.N."/>
            <person name="Ikeda Y."/>
            <person name="Inoue K."/>
            <person name="Inoue S.I."/>
            <person name="Ishida S."/>
            <person name="Jia Q."/>
            <person name="Kakita M."/>
            <person name="Kanazawa T."/>
            <person name="Kawai Y."/>
            <person name="Kawashima T."/>
            <person name="Kennedy M."/>
            <person name="Kinose K."/>
            <person name="Kinoshita T."/>
            <person name="Kohara Y."/>
            <person name="Koide E."/>
            <person name="Komatsu K."/>
            <person name="Kopischke S."/>
            <person name="Kubo M."/>
            <person name="Kyozuka J."/>
            <person name="Lagercrantz U."/>
            <person name="Lin S.S."/>
            <person name="Lindquist E."/>
            <person name="Lipzen A.M."/>
            <person name="Lu C.W."/>
            <person name="De Luna E."/>
            <person name="Martienssen R.A."/>
            <person name="Minamino N."/>
            <person name="Mizutani M."/>
            <person name="Mizutani M."/>
            <person name="Mochizuki N."/>
            <person name="Monte I."/>
            <person name="Mosher R."/>
            <person name="Nagasaki H."/>
            <person name="Nakagami H."/>
            <person name="Naramoto S."/>
            <person name="Nishitani K."/>
            <person name="Ohtani M."/>
            <person name="Okamoto T."/>
            <person name="Okumura M."/>
            <person name="Phillips J."/>
            <person name="Pollak B."/>
            <person name="Reinders A."/>
            <person name="Rovekamp M."/>
            <person name="Sano R."/>
            <person name="Sawa S."/>
            <person name="Schmid M.W."/>
            <person name="Shirakawa M."/>
            <person name="Solano R."/>
            <person name="Spunde A."/>
            <person name="Suetsugu N."/>
            <person name="Sugano S."/>
            <person name="Sugiyama A."/>
            <person name="Sun R."/>
            <person name="Suzuki Y."/>
            <person name="Takenaka M."/>
            <person name="Takezawa D."/>
            <person name="Tomogane H."/>
            <person name="Tsuzuki M."/>
            <person name="Ueda T."/>
            <person name="Umeda M."/>
            <person name="Ward J.M."/>
            <person name="Watanabe Y."/>
            <person name="Yazaki K."/>
            <person name="Yokoyama R."/>
            <person name="Yoshitake Y."/>
            <person name="Yotsui I."/>
            <person name="Zachgo S."/>
            <person name="Schmutz J."/>
        </authorList>
    </citation>
    <scope>NUCLEOTIDE SEQUENCE [LARGE SCALE GENOMIC DNA]</scope>
    <source>
        <strain evidence="3">Tak-1</strain>
    </source>
</reference>